<dbReference type="PANTHER" id="PTHR43187:SF1">
    <property type="entry name" value="GLUTAMINE AMIDOTRANSFERASE DUG3-RELATED"/>
    <property type="match status" value="1"/>
</dbReference>
<proteinExistence type="predicted"/>
<gene>
    <name evidence="3" type="ORF">EJ08DRAFT_221131</name>
</gene>
<keyword evidence="4" id="KW-1185">Reference proteome</keyword>
<name>A0A9P4P0L3_9PEZI</name>
<comment type="caution">
    <text evidence="3">The sequence shown here is derived from an EMBL/GenBank/DDBJ whole genome shotgun (WGS) entry which is preliminary data.</text>
</comment>
<dbReference type="Pfam" id="PF13230">
    <property type="entry name" value="GATase_4"/>
    <property type="match status" value="1"/>
</dbReference>
<organism evidence="3 4">
    <name type="scientific">Tothia fuscella</name>
    <dbReference type="NCBI Taxonomy" id="1048955"/>
    <lineage>
        <taxon>Eukaryota</taxon>
        <taxon>Fungi</taxon>
        <taxon>Dikarya</taxon>
        <taxon>Ascomycota</taxon>
        <taxon>Pezizomycotina</taxon>
        <taxon>Dothideomycetes</taxon>
        <taxon>Pleosporomycetidae</taxon>
        <taxon>Venturiales</taxon>
        <taxon>Cylindrosympodiaceae</taxon>
        <taxon>Tothia</taxon>
    </lineage>
</organism>
<dbReference type="GO" id="GO:0006751">
    <property type="term" value="P:glutathione catabolic process"/>
    <property type="evidence" value="ECO:0007669"/>
    <property type="project" value="TreeGrafter"/>
</dbReference>
<sequence length="349" mass="39049">MCRWFAYISPEEPCLLSDVLIDPANSISKQCSEHYLPQLLPHGEEKELDDVPDQLLRMRNSLLNMDGLGIAWYTPAASTYLKHVNGLRPALYKSQSPPFNDFNFRSLCNNTETKCVLAHIRATSGSVVSQANSHPFVFGRFVFMHNGVISTFADIRRDLMDLLCYDAYCNVLGTTDSEHAAALFMTNLTNGGQKTTWEQEWSVDGMREAMVKTVVQIMELQHSRLGAIAAPNSLNFCVTDGTKMVAIRFRNHATQQPPSLYWSEFAGRTLNTKYPGKPDAPDAVNTEATKSSEDRIGKHTIVASEPTTYEGEWNLIKKNCALTVDENGLETEVPIEYSPELNAIDPNFK</sequence>
<dbReference type="GO" id="GO:0061672">
    <property type="term" value="C:glutathione hydrolase complex"/>
    <property type="evidence" value="ECO:0007669"/>
    <property type="project" value="TreeGrafter"/>
</dbReference>
<dbReference type="GO" id="GO:0005737">
    <property type="term" value="C:cytoplasm"/>
    <property type="evidence" value="ECO:0007669"/>
    <property type="project" value="TreeGrafter"/>
</dbReference>
<dbReference type="InterPro" id="IPR029055">
    <property type="entry name" value="Ntn_hydrolases_N"/>
</dbReference>
<feature type="domain" description="Glutamine amidotransferase type-2" evidence="2">
    <location>
        <begin position="2"/>
        <end position="349"/>
    </location>
</feature>
<evidence type="ECO:0000313" key="3">
    <source>
        <dbReference type="EMBL" id="KAF2436000.1"/>
    </source>
</evidence>
<dbReference type="PROSITE" id="PS51278">
    <property type="entry name" value="GATASE_TYPE_2"/>
    <property type="match status" value="1"/>
</dbReference>
<dbReference type="Gene3D" id="3.60.20.10">
    <property type="entry name" value="Glutamine Phosphoribosylpyrophosphate, subunit 1, domain 1"/>
    <property type="match status" value="1"/>
</dbReference>
<dbReference type="PANTHER" id="PTHR43187">
    <property type="entry name" value="GLUTAMINE AMIDOTRANSFERASE DUG3-RELATED"/>
    <property type="match status" value="1"/>
</dbReference>
<reference evidence="3" key="1">
    <citation type="journal article" date="2020" name="Stud. Mycol.">
        <title>101 Dothideomycetes genomes: a test case for predicting lifestyles and emergence of pathogens.</title>
        <authorList>
            <person name="Haridas S."/>
            <person name="Albert R."/>
            <person name="Binder M."/>
            <person name="Bloem J."/>
            <person name="Labutti K."/>
            <person name="Salamov A."/>
            <person name="Andreopoulos B."/>
            <person name="Baker S."/>
            <person name="Barry K."/>
            <person name="Bills G."/>
            <person name="Bluhm B."/>
            <person name="Cannon C."/>
            <person name="Castanera R."/>
            <person name="Culley D."/>
            <person name="Daum C."/>
            <person name="Ezra D."/>
            <person name="Gonzalez J."/>
            <person name="Henrissat B."/>
            <person name="Kuo A."/>
            <person name="Liang C."/>
            <person name="Lipzen A."/>
            <person name="Lutzoni F."/>
            <person name="Magnuson J."/>
            <person name="Mondo S."/>
            <person name="Nolan M."/>
            <person name="Ohm R."/>
            <person name="Pangilinan J."/>
            <person name="Park H.-J."/>
            <person name="Ramirez L."/>
            <person name="Alfaro M."/>
            <person name="Sun H."/>
            <person name="Tritt A."/>
            <person name="Yoshinaga Y."/>
            <person name="Zwiers L.-H."/>
            <person name="Turgeon B."/>
            <person name="Goodwin S."/>
            <person name="Spatafora J."/>
            <person name="Crous P."/>
            <person name="Grigoriev I."/>
        </authorList>
    </citation>
    <scope>NUCLEOTIDE SEQUENCE</scope>
    <source>
        <strain evidence="3">CBS 130266</strain>
    </source>
</reference>
<dbReference type="CDD" id="cd01908">
    <property type="entry name" value="YafJ"/>
    <property type="match status" value="1"/>
</dbReference>
<accession>A0A9P4P0L3</accession>
<dbReference type="Proteomes" id="UP000800235">
    <property type="component" value="Unassembled WGS sequence"/>
</dbReference>
<dbReference type="SUPFAM" id="SSF56235">
    <property type="entry name" value="N-terminal nucleophile aminohydrolases (Ntn hydrolases)"/>
    <property type="match status" value="1"/>
</dbReference>
<keyword evidence="1" id="KW-0315">Glutamine amidotransferase</keyword>
<dbReference type="InterPro" id="IPR026869">
    <property type="entry name" value="EgtC-like"/>
</dbReference>
<evidence type="ECO:0000256" key="1">
    <source>
        <dbReference type="ARBA" id="ARBA00022962"/>
    </source>
</evidence>
<dbReference type="EMBL" id="MU007011">
    <property type="protein sequence ID" value="KAF2436000.1"/>
    <property type="molecule type" value="Genomic_DNA"/>
</dbReference>
<dbReference type="GO" id="GO:0008242">
    <property type="term" value="F:omega peptidase activity"/>
    <property type="evidence" value="ECO:0007669"/>
    <property type="project" value="TreeGrafter"/>
</dbReference>
<dbReference type="InterPro" id="IPR052373">
    <property type="entry name" value="Gamma-glu_amide_hydrolase"/>
</dbReference>
<evidence type="ECO:0000259" key="2">
    <source>
        <dbReference type="PROSITE" id="PS51278"/>
    </source>
</evidence>
<evidence type="ECO:0000313" key="4">
    <source>
        <dbReference type="Proteomes" id="UP000800235"/>
    </source>
</evidence>
<dbReference type="AlphaFoldDB" id="A0A9P4P0L3"/>
<dbReference type="InterPro" id="IPR017932">
    <property type="entry name" value="GATase_2_dom"/>
</dbReference>
<protein>
    <submittedName>
        <fullName evidence="3">N-terminal nucleophile aminohydrolase</fullName>
    </submittedName>
</protein>
<dbReference type="OrthoDB" id="444432at2759"/>